<evidence type="ECO:0000256" key="5">
    <source>
        <dbReference type="SAM" id="Phobius"/>
    </source>
</evidence>
<keyword evidence="7" id="KW-1185">Reference proteome</keyword>
<protein>
    <submittedName>
        <fullName evidence="8">Olfactory receptor 4K14-like</fullName>
    </submittedName>
</protein>
<dbReference type="Pfam" id="PF00001">
    <property type="entry name" value="7tm_1"/>
    <property type="match status" value="1"/>
</dbReference>
<dbReference type="AlphaFoldDB" id="A0A9Y4JQ93"/>
<organism evidence="7 8">
    <name type="scientific">Stegastes partitus</name>
    <name type="common">bicolor damselfish</name>
    <dbReference type="NCBI Taxonomy" id="144197"/>
    <lineage>
        <taxon>Eukaryota</taxon>
        <taxon>Metazoa</taxon>
        <taxon>Chordata</taxon>
        <taxon>Craniata</taxon>
        <taxon>Vertebrata</taxon>
        <taxon>Euteleostomi</taxon>
        <taxon>Actinopterygii</taxon>
        <taxon>Neopterygii</taxon>
        <taxon>Teleostei</taxon>
        <taxon>Neoteleostei</taxon>
        <taxon>Acanthomorphata</taxon>
        <taxon>Ovalentaria</taxon>
        <taxon>Pomacentridae</taxon>
        <taxon>Stegastes</taxon>
    </lineage>
</organism>
<dbReference type="GO" id="GO:0004930">
    <property type="term" value="F:G protein-coupled receptor activity"/>
    <property type="evidence" value="ECO:0007669"/>
    <property type="project" value="InterPro"/>
</dbReference>
<dbReference type="GO" id="GO:0005549">
    <property type="term" value="F:odorant binding"/>
    <property type="evidence" value="ECO:0007669"/>
    <property type="project" value="TreeGrafter"/>
</dbReference>
<dbReference type="InterPro" id="IPR017452">
    <property type="entry name" value="GPCR_Rhodpsn_7TM"/>
</dbReference>
<reference evidence="8" key="1">
    <citation type="submission" date="2025-08" db="UniProtKB">
        <authorList>
            <consortium name="RefSeq"/>
        </authorList>
    </citation>
    <scope>IDENTIFICATION</scope>
</reference>
<dbReference type="Gene3D" id="1.20.1070.10">
    <property type="entry name" value="Rhodopsin 7-helix transmembrane proteins"/>
    <property type="match status" value="1"/>
</dbReference>
<name>A0A9Y4JQ93_9TELE</name>
<feature type="transmembrane region" description="Helical" evidence="5">
    <location>
        <begin position="83"/>
        <end position="111"/>
    </location>
</feature>
<dbReference type="GO" id="GO:0016020">
    <property type="term" value="C:membrane"/>
    <property type="evidence" value="ECO:0007669"/>
    <property type="project" value="UniProtKB-SubCell"/>
</dbReference>
<dbReference type="FunFam" id="1.20.1070.10:FF:000096">
    <property type="entry name" value="Odorant receptor 131-2"/>
    <property type="match status" value="1"/>
</dbReference>
<dbReference type="PANTHER" id="PTHR26451">
    <property type="entry name" value="G_PROTEIN_RECEP_F1_2 DOMAIN-CONTAINING PROTEIN"/>
    <property type="match status" value="1"/>
</dbReference>
<proteinExistence type="predicted"/>
<feature type="transmembrane region" description="Helical" evidence="5">
    <location>
        <begin position="228"/>
        <end position="252"/>
    </location>
</feature>
<keyword evidence="3 5" id="KW-1133">Transmembrane helix</keyword>
<dbReference type="GO" id="GO:0004984">
    <property type="term" value="F:olfactory receptor activity"/>
    <property type="evidence" value="ECO:0007669"/>
    <property type="project" value="TreeGrafter"/>
</dbReference>
<feature type="domain" description="G-protein coupled receptors family 1 profile" evidence="6">
    <location>
        <begin position="33"/>
        <end position="282"/>
    </location>
</feature>
<dbReference type="CDD" id="cd00637">
    <property type="entry name" value="7tm_classA_rhodopsin-like"/>
    <property type="match status" value="1"/>
</dbReference>
<feature type="transmembrane region" description="Helical" evidence="5">
    <location>
        <begin position="132"/>
        <end position="156"/>
    </location>
</feature>
<keyword evidence="4 5" id="KW-0472">Membrane</keyword>
<evidence type="ECO:0000256" key="4">
    <source>
        <dbReference type="ARBA" id="ARBA00023136"/>
    </source>
</evidence>
<dbReference type="InterPro" id="IPR052921">
    <property type="entry name" value="GPCR1_Superfamily_Member"/>
</dbReference>
<feature type="transmembrane region" description="Helical" evidence="5">
    <location>
        <begin position="54"/>
        <end position="77"/>
    </location>
</feature>
<dbReference type="GeneID" id="103356726"/>
<evidence type="ECO:0000259" key="6">
    <source>
        <dbReference type="PROSITE" id="PS50262"/>
    </source>
</evidence>
<dbReference type="RefSeq" id="XP_008279199.1">
    <property type="nucleotide sequence ID" value="XM_008280977.1"/>
</dbReference>
<feature type="transmembrane region" description="Helical" evidence="5">
    <location>
        <begin position="189"/>
        <end position="207"/>
    </location>
</feature>
<comment type="subcellular location">
    <subcellularLocation>
        <location evidence="1">Membrane</location>
    </subcellularLocation>
</comment>
<evidence type="ECO:0000256" key="1">
    <source>
        <dbReference type="ARBA" id="ARBA00004370"/>
    </source>
</evidence>
<keyword evidence="2 5" id="KW-0812">Transmembrane</keyword>
<accession>A0A9Y4JQ93</accession>
<evidence type="ECO:0000313" key="8">
    <source>
        <dbReference type="RefSeq" id="XP_008279199.1"/>
    </source>
</evidence>
<sequence length="313" mass="35931">MDNSSGLHDELSLLQDNAPIIILQILVAVFFSVNVLLIVTFFKKECFHTSMRYILFAVMLFCDSLLLLLSYLLLILIHFNVRMQVGICVVLCLTLTLYFTVTPVTLTAMALERYVAICIPLHHAQLCSTHSTIHVILIIHAIGFTRCIVIFSPFFASASLHVYTQVKFCSVEMFIIYKWQDHVRSAVSQLYFLIMCVVIVFCYVKIMKVAKAASGENKKSTQKGLRTVILHAFQLFLCLIHLWCPLIEAAVLRFNFMLFRKVRLFNYTMFSIAPRCLSPLIYGLRDEAFFLTLKSYAVFGLFRRIGINNRNAH</sequence>
<feature type="transmembrane region" description="Helical" evidence="5">
    <location>
        <begin position="20"/>
        <end position="42"/>
    </location>
</feature>
<gene>
    <name evidence="8" type="primary">LOC103356726</name>
</gene>
<evidence type="ECO:0000256" key="2">
    <source>
        <dbReference type="ARBA" id="ARBA00022692"/>
    </source>
</evidence>
<dbReference type="SUPFAM" id="SSF81321">
    <property type="entry name" value="Family A G protein-coupled receptor-like"/>
    <property type="match status" value="1"/>
</dbReference>
<dbReference type="PRINTS" id="PR00237">
    <property type="entry name" value="GPCRRHODOPSN"/>
</dbReference>
<dbReference type="PROSITE" id="PS50262">
    <property type="entry name" value="G_PROTEIN_RECEP_F1_2"/>
    <property type="match status" value="1"/>
</dbReference>
<dbReference type="InterPro" id="IPR000276">
    <property type="entry name" value="GPCR_Rhodpsn"/>
</dbReference>
<dbReference type="PANTHER" id="PTHR26451:SF886">
    <property type="entry name" value="GROWTH HORMONE SECRETAGOGUE RECEPTOR TYPE 1-LIKE-RELATED"/>
    <property type="match status" value="1"/>
</dbReference>
<evidence type="ECO:0000256" key="3">
    <source>
        <dbReference type="ARBA" id="ARBA00022989"/>
    </source>
</evidence>
<evidence type="ECO:0000313" key="7">
    <source>
        <dbReference type="Proteomes" id="UP000694891"/>
    </source>
</evidence>
<dbReference type="Proteomes" id="UP000694891">
    <property type="component" value="Unplaced"/>
</dbReference>